<dbReference type="AlphaFoldDB" id="A0A381WHH8"/>
<proteinExistence type="predicted"/>
<dbReference type="Gene3D" id="2.60.120.260">
    <property type="entry name" value="Galactose-binding domain-like"/>
    <property type="match status" value="1"/>
</dbReference>
<dbReference type="Pfam" id="PF17957">
    <property type="entry name" value="Big_7"/>
    <property type="match status" value="1"/>
</dbReference>
<accession>A0A381WHH8</accession>
<dbReference type="Pfam" id="PF13385">
    <property type="entry name" value="Laminin_G_3"/>
    <property type="match status" value="1"/>
</dbReference>
<evidence type="ECO:0008006" key="4">
    <source>
        <dbReference type="Google" id="ProtNLM"/>
    </source>
</evidence>
<name>A0A381WHH8_9ZZZZ</name>
<reference evidence="3" key="1">
    <citation type="submission" date="2018-05" db="EMBL/GenBank/DDBJ databases">
        <authorList>
            <person name="Lanie J.A."/>
            <person name="Ng W.-L."/>
            <person name="Kazmierczak K.M."/>
            <person name="Andrzejewski T.M."/>
            <person name="Davidsen T.M."/>
            <person name="Wayne K.J."/>
            <person name="Tettelin H."/>
            <person name="Glass J.I."/>
            <person name="Rusch D."/>
            <person name="Podicherti R."/>
            <person name="Tsui H.-C.T."/>
            <person name="Winkler M.E."/>
        </authorList>
    </citation>
    <scope>NUCLEOTIDE SEQUENCE</scope>
</reference>
<dbReference type="EMBL" id="UINC01011775">
    <property type="protein sequence ID" value="SVA51751.1"/>
    <property type="molecule type" value="Genomic_DNA"/>
</dbReference>
<dbReference type="InterPro" id="IPR013783">
    <property type="entry name" value="Ig-like_fold"/>
</dbReference>
<evidence type="ECO:0000256" key="2">
    <source>
        <dbReference type="SAM" id="MobiDB-lite"/>
    </source>
</evidence>
<dbReference type="Gene3D" id="2.60.120.200">
    <property type="match status" value="1"/>
</dbReference>
<dbReference type="Gene3D" id="2.60.40.10">
    <property type="entry name" value="Immunoglobulins"/>
    <property type="match status" value="1"/>
</dbReference>
<evidence type="ECO:0000256" key="1">
    <source>
        <dbReference type="ARBA" id="ARBA00022729"/>
    </source>
</evidence>
<feature type="region of interest" description="Disordered" evidence="2">
    <location>
        <begin position="166"/>
        <end position="186"/>
    </location>
</feature>
<protein>
    <recommendedName>
        <fullName evidence="4">LamG-like jellyroll fold domain-containing protein</fullName>
    </recommendedName>
</protein>
<dbReference type="Gene3D" id="2.60.40.1220">
    <property type="match status" value="1"/>
</dbReference>
<evidence type="ECO:0000313" key="3">
    <source>
        <dbReference type="EMBL" id="SVA51751.1"/>
    </source>
</evidence>
<gene>
    <name evidence="3" type="ORF">METZ01_LOCUS104605</name>
</gene>
<keyword evidence="1" id="KW-0732">Signal</keyword>
<feature type="compositionally biased region" description="Polar residues" evidence="2">
    <location>
        <begin position="166"/>
        <end position="176"/>
    </location>
</feature>
<organism evidence="3">
    <name type="scientific">marine metagenome</name>
    <dbReference type="NCBI Taxonomy" id="408172"/>
    <lineage>
        <taxon>unclassified sequences</taxon>
        <taxon>metagenomes</taxon>
        <taxon>ecological metagenomes</taxon>
    </lineage>
</organism>
<dbReference type="InterPro" id="IPR013320">
    <property type="entry name" value="ConA-like_dom_sf"/>
</dbReference>
<dbReference type="SUPFAM" id="SSF49899">
    <property type="entry name" value="Concanavalin A-like lectins/glucanases"/>
    <property type="match status" value="1"/>
</dbReference>
<feature type="non-terminal residue" evidence="3">
    <location>
        <position position="888"/>
    </location>
</feature>
<dbReference type="InterPro" id="IPR014755">
    <property type="entry name" value="Cu-Rt/internalin_Ig-like"/>
</dbReference>
<sequence>MKYHRITQYFASVWQRLITWSALAPLVALCLFLGQTQAQAQAPPAPDNGWVFSDQDGETAAPTFGAAAGTLSGGVEWVTDDPFGGGGSVSFDGSDGIVTMEDLGEAFNGESQFTLSLWIRSNGMSQDRGFWEAVDSGGADAWGLRYDSTGANAGGSNVFKVGITTSESNGNVNRNQEQQESHEGAQTTEWQHVAFTWDDGAGFKLYIDGVLDEPTSAMQTTAGTLDRMDRFVIGDGPKAYWDGLIDEVAVWRAVLTAENIEWLANNSVTGATDPQPPSILDTVPASGVSFYAADDGLSFRLTSSGAIATERVKLLLNGIDVSGDLAFSGDPTDLEATFSRLQPNQIYRTEIRTLNPAGAIRSKIIIFDTFSADNPTIEVENWNYDGGGFIDDPMISWQEANSYIDRGVEIGVQGVDFMELNTDEGRPNPDEWRIPFEGQSMPQTAISQDEVRQEYLDAEMDDYDLVFFRPGEWVNYTKTFEEGHYQVILKAAVLNSSTTTMTLERVIGNATLPDQVTAPVGVFIAPGDVSSYDWIPATDISGTPVTVSLNGKSTLRLTKVSGDTRLNYLMFVEMETSTAMPSVVITAPVDGAAFVPGADVSITVDASDSDGQVARVEFFAETAEGRQSVGVDTQAPYGIIVPNVPEANYILTAEATDNDGMISRSSAIAVFVDATPPSVISVVGKQSLTAVLIQFSEILRADTATNTANYAVSSASGAIAVTEAELSADGTTVTLITDLQVTGDEYTITLNNLSDLAGAGNVIPVDTRVTFNAVGPLLQGEDGFVIWEAEDFDRNPDGLWIEDTDRQGASGGISMVNPNGTGGNETNTQLQYDIIFIKTGTHIIWYRAGGESGTDDSIWLHLDGARPPNRTSGNRASMTGFSGAIFEW</sequence>